<dbReference type="EMBL" id="QWEZ01000001">
    <property type="protein sequence ID" value="RRJ84081.1"/>
    <property type="molecule type" value="Genomic_DNA"/>
</dbReference>
<keyword evidence="3 5" id="KW-0732">Signal</keyword>
<dbReference type="Pfam" id="PF13458">
    <property type="entry name" value="Peripla_BP_6"/>
    <property type="match status" value="1"/>
</dbReference>
<dbReference type="InterPro" id="IPR028082">
    <property type="entry name" value="Peripla_BP_I"/>
</dbReference>
<dbReference type="PANTHER" id="PTHR30483:SF6">
    <property type="entry name" value="PERIPLASMIC BINDING PROTEIN OF ABC TRANSPORTER FOR NATURAL AMINO ACIDS"/>
    <property type="match status" value="1"/>
</dbReference>
<reference evidence="7 8" key="2">
    <citation type="submission" date="2018-12" db="EMBL/GenBank/DDBJ databases">
        <title>Simiduia agarivorans gen. nov., sp. nov., a marine, agarolytic bacterium isolated from shallow coastal water from Keelung, Taiwan.</title>
        <authorList>
            <person name="Shieh W.Y."/>
        </authorList>
    </citation>
    <scope>NUCLEOTIDE SEQUENCE [LARGE SCALE GENOMIC DNA]</scope>
    <source>
        <strain evidence="7 8">GTF-13</strain>
    </source>
</reference>
<feature type="domain" description="Leucine-binding protein" evidence="6">
    <location>
        <begin position="25"/>
        <end position="370"/>
    </location>
</feature>
<dbReference type="PRINTS" id="PR00337">
    <property type="entry name" value="LEUILEVALBP"/>
</dbReference>
<dbReference type="InterPro" id="IPR000709">
    <property type="entry name" value="Leu_Ile_Val-bd"/>
</dbReference>
<sequence length="417" mass="46830">MKASRWLFLLAGFCTLGVQAAEEVVKVGLNYPKTGHYKEQGLEQMRGALMALDEINASGGILGKRVEMVSRNTSSVPEKSVRNVEDMVRNEGVKMLFGGSSSAVAIASGKKARALNVPYFGTLTYSNSTTGEEAHSHMFRETYNAWMSSKVLSKHLNEQYAGKKFFYITADYTWGWTTEESLRMFTNTTDTGAHPGVKTPFPKSRVKHFKEALAAARDSKADVLVLVLFGNDMVRGLTLAYDMGLKKQMAIVVPNLTLGMARDAGPTVMSGVLGAVPWSWKVPYIYDYPRGKQFVEEYARRYSSYPSSSAASAYSILYQYKDAVERAQSFDTKAVIRSLEGHSYSLLKDEQIWRKFDHQNVQTVYAVRCRDLDEVFADRYNLDYFEVIDSLPGIEAARTYEEWAAVRKKANRPLLLN</sequence>
<reference evidence="7 8" key="1">
    <citation type="submission" date="2018-08" db="EMBL/GenBank/DDBJ databases">
        <authorList>
            <person name="Khan S.A."/>
        </authorList>
    </citation>
    <scope>NUCLEOTIDE SEQUENCE [LARGE SCALE GENOMIC DNA]</scope>
    <source>
        <strain evidence="7 8">GTF-13</strain>
    </source>
</reference>
<evidence type="ECO:0000256" key="2">
    <source>
        <dbReference type="ARBA" id="ARBA00022448"/>
    </source>
</evidence>
<protein>
    <submittedName>
        <fullName evidence="7">Branched-chain amino acid ABC transporter substrate-binding protein</fullName>
    </submittedName>
</protein>
<organism evidence="7 8">
    <name type="scientific">Aestuariirhabdus litorea</name>
    <dbReference type="NCBI Taxonomy" id="2528527"/>
    <lineage>
        <taxon>Bacteria</taxon>
        <taxon>Pseudomonadati</taxon>
        <taxon>Pseudomonadota</taxon>
        <taxon>Gammaproteobacteria</taxon>
        <taxon>Oceanospirillales</taxon>
        <taxon>Aestuariirhabdaceae</taxon>
        <taxon>Aestuariirhabdus</taxon>
    </lineage>
</organism>
<evidence type="ECO:0000313" key="7">
    <source>
        <dbReference type="EMBL" id="RRJ84081.1"/>
    </source>
</evidence>
<dbReference type="Proteomes" id="UP000280792">
    <property type="component" value="Unassembled WGS sequence"/>
</dbReference>
<dbReference type="RefSeq" id="WP_125014507.1">
    <property type="nucleotide sequence ID" value="NZ_QWEZ01000001.1"/>
</dbReference>
<evidence type="ECO:0000313" key="8">
    <source>
        <dbReference type="Proteomes" id="UP000280792"/>
    </source>
</evidence>
<evidence type="ECO:0000256" key="5">
    <source>
        <dbReference type="SAM" id="SignalP"/>
    </source>
</evidence>
<keyword evidence="8" id="KW-1185">Reference proteome</keyword>
<dbReference type="InterPro" id="IPR051010">
    <property type="entry name" value="BCAA_transport"/>
</dbReference>
<dbReference type="AlphaFoldDB" id="A0A3P3VMU3"/>
<evidence type="ECO:0000259" key="6">
    <source>
        <dbReference type="Pfam" id="PF13458"/>
    </source>
</evidence>
<evidence type="ECO:0000256" key="1">
    <source>
        <dbReference type="ARBA" id="ARBA00010062"/>
    </source>
</evidence>
<dbReference type="PANTHER" id="PTHR30483">
    <property type="entry name" value="LEUCINE-SPECIFIC-BINDING PROTEIN"/>
    <property type="match status" value="1"/>
</dbReference>
<accession>A0A3P3VMU3</accession>
<evidence type="ECO:0000256" key="3">
    <source>
        <dbReference type="ARBA" id="ARBA00022729"/>
    </source>
</evidence>
<feature type="signal peptide" evidence="5">
    <location>
        <begin position="1"/>
        <end position="20"/>
    </location>
</feature>
<dbReference type="InterPro" id="IPR028081">
    <property type="entry name" value="Leu-bd"/>
</dbReference>
<keyword evidence="4" id="KW-0029">Amino-acid transport</keyword>
<comment type="similarity">
    <text evidence="1">Belongs to the leucine-binding protein family.</text>
</comment>
<gene>
    <name evidence="7" type="ORF">D0544_02875</name>
</gene>
<keyword evidence="2" id="KW-0813">Transport</keyword>
<feature type="chain" id="PRO_5018006140" evidence="5">
    <location>
        <begin position="21"/>
        <end position="417"/>
    </location>
</feature>
<comment type="caution">
    <text evidence="7">The sequence shown here is derived from an EMBL/GenBank/DDBJ whole genome shotgun (WGS) entry which is preliminary data.</text>
</comment>
<name>A0A3P3VMU3_9GAMM</name>
<evidence type="ECO:0000256" key="4">
    <source>
        <dbReference type="ARBA" id="ARBA00022970"/>
    </source>
</evidence>
<dbReference type="SUPFAM" id="SSF53822">
    <property type="entry name" value="Periplasmic binding protein-like I"/>
    <property type="match status" value="1"/>
</dbReference>
<dbReference type="Gene3D" id="3.40.50.2300">
    <property type="match status" value="2"/>
</dbReference>
<dbReference type="GO" id="GO:0006865">
    <property type="term" value="P:amino acid transport"/>
    <property type="evidence" value="ECO:0007669"/>
    <property type="project" value="UniProtKB-KW"/>
</dbReference>
<proteinExistence type="inferred from homology"/>